<keyword evidence="1" id="KW-0472">Membrane</keyword>
<reference evidence="3" key="1">
    <citation type="journal article" date="2019" name="Int. J. Syst. Evol. Microbiol.">
        <title>The Global Catalogue of Microorganisms (GCM) 10K type strain sequencing project: providing services to taxonomists for standard genome sequencing and annotation.</title>
        <authorList>
            <consortium name="The Broad Institute Genomics Platform"/>
            <consortium name="The Broad Institute Genome Sequencing Center for Infectious Disease"/>
            <person name="Wu L."/>
            <person name="Ma J."/>
        </authorList>
    </citation>
    <scope>NUCLEOTIDE SEQUENCE [LARGE SCALE GENOMIC DNA]</scope>
    <source>
        <strain evidence="3">JCM 1365</strain>
    </source>
</reference>
<feature type="transmembrane region" description="Helical" evidence="1">
    <location>
        <begin position="160"/>
        <end position="181"/>
    </location>
</feature>
<keyword evidence="3" id="KW-1185">Reference proteome</keyword>
<evidence type="ECO:0000313" key="3">
    <source>
        <dbReference type="Proteomes" id="UP000623461"/>
    </source>
</evidence>
<dbReference type="EMBL" id="BMNZ01000004">
    <property type="protein sequence ID" value="GGM98065.1"/>
    <property type="molecule type" value="Genomic_DNA"/>
</dbReference>
<feature type="transmembrane region" description="Helical" evidence="1">
    <location>
        <begin position="221"/>
        <end position="241"/>
    </location>
</feature>
<feature type="transmembrane region" description="Helical" evidence="1">
    <location>
        <begin position="332"/>
        <end position="350"/>
    </location>
</feature>
<comment type="caution">
    <text evidence="2">The sequence shown here is derived from an EMBL/GenBank/DDBJ whole genome shotgun (WGS) entry which is preliminary data.</text>
</comment>
<keyword evidence="1" id="KW-0812">Transmembrane</keyword>
<dbReference type="Proteomes" id="UP000623461">
    <property type="component" value="Unassembled WGS sequence"/>
</dbReference>
<feature type="transmembrane region" description="Helical" evidence="1">
    <location>
        <begin position="91"/>
        <end position="112"/>
    </location>
</feature>
<evidence type="ECO:0008006" key="4">
    <source>
        <dbReference type="Google" id="ProtNLM"/>
    </source>
</evidence>
<feature type="transmembrane region" description="Helical" evidence="1">
    <location>
        <begin position="371"/>
        <end position="391"/>
    </location>
</feature>
<protein>
    <recommendedName>
        <fullName evidence="4">Glycosyltransferase RgtA/B/C/D-like domain-containing protein</fullName>
    </recommendedName>
</protein>
<organism evidence="2 3">
    <name type="scientific">Terrabacter tumescens</name>
    <dbReference type="NCBI Taxonomy" id="60443"/>
    <lineage>
        <taxon>Bacteria</taxon>
        <taxon>Bacillati</taxon>
        <taxon>Actinomycetota</taxon>
        <taxon>Actinomycetes</taxon>
        <taxon>Micrococcales</taxon>
        <taxon>Intrasporangiaceae</taxon>
        <taxon>Terrabacter</taxon>
    </lineage>
</organism>
<feature type="transmembrane region" description="Helical" evidence="1">
    <location>
        <begin position="253"/>
        <end position="272"/>
    </location>
</feature>
<name>A0ABQ2I1U8_9MICO</name>
<evidence type="ECO:0000313" key="2">
    <source>
        <dbReference type="EMBL" id="GGM98065.1"/>
    </source>
</evidence>
<keyword evidence="1" id="KW-1133">Transmembrane helix</keyword>
<sequence length="531" mass="54447">MALRLSRGDIALADELNLQVTGSLLAVPFVWAWDHLVGTTGIVLASRVWFVVVAGAVGLLTARALRTRYAAGPAALASAAALLGLPYQLPLLSYSSVPVLALVLAAASGIALRQTRSLAWAAVLGGATAVGTIASPQLAPAFALALLIGMARVEGTRPRLVATASSLGLLAVAAVGLLITAGPAPIEESVRFLLAVRGDGISPLVRLGRALGTYEGLRFPLYWPLLAGLAVTALGCARPGWRALRVTASAAGMLWATAVTVGAALGVLPQLWFGNTVAALESVLVVTLALPVIAELRWSPRPGDGGDLLAAAVPGLVAATVIAATTGSGPEYSVHGAALGGLLLVLVVQWSTSARSLWAAPRPTTARMRAAIALSAVPTLGMALGFLALPFHEPGSLGVDTRITAGPWAGLVTTDNGAARLATLTRTVDDATRGGRSILILGAAGGYLAANGPMATPALWLEDYGAANQKALDWFQRTGRAPDVVLVTSIAEKNAGGEAAWVQHDPLRAWIQTAYPVRHVIPGLGTLLERQ</sequence>
<evidence type="ECO:0000256" key="1">
    <source>
        <dbReference type="SAM" id="Phobius"/>
    </source>
</evidence>
<proteinExistence type="predicted"/>
<feature type="transmembrane region" description="Helical" evidence="1">
    <location>
        <begin position="39"/>
        <end position="60"/>
    </location>
</feature>
<gene>
    <name evidence="2" type="ORF">GCM10009721_26360</name>
</gene>
<accession>A0ABQ2I1U8</accession>
<feature type="transmembrane region" description="Helical" evidence="1">
    <location>
        <begin position="118"/>
        <end position="148"/>
    </location>
</feature>
<feature type="transmembrane region" description="Helical" evidence="1">
    <location>
        <begin position="308"/>
        <end position="326"/>
    </location>
</feature>
<feature type="transmembrane region" description="Helical" evidence="1">
    <location>
        <begin position="278"/>
        <end position="296"/>
    </location>
</feature>